<gene>
    <name evidence="2" type="ORF">GNF79_21955</name>
</gene>
<name>A0AAW9IJC2_CLOPF</name>
<accession>A0AAW9IJC2</accession>
<protein>
    <submittedName>
        <fullName evidence="2">ABC transporter permease</fullName>
    </submittedName>
</protein>
<dbReference type="EMBL" id="WNVC01001668">
    <property type="protein sequence ID" value="MDZ5001666.1"/>
    <property type="molecule type" value="Genomic_DNA"/>
</dbReference>
<keyword evidence="1" id="KW-0472">Membrane</keyword>
<dbReference type="AlphaFoldDB" id="A0AAW9IJC2"/>
<evidence type="ECO:0000313" key="3">
    <source>
        <dbReference type="Proteomes" id="UP001291306"/>
    </source>
</evidence>
<feature type="transmembrane region" description="Helical" evidence="1">
    <location>
        <begin position="12"/>
        <end position="33"/>
    </location>
</feature>
<reference evidence="2" key="1">
    <citation type="submission" date="2019-11" db="EMBL/GenBank/DDBJ databases">
        <title>Characterization of Clostridium perfringens isolates from swine manure treated agricultural soils.</title>
        <authorList>
            <person name="Wushke S.T."/>
        </authorList>
    </citation>
    <scope>NUCLEOTIDE SEQUENCE</scope>
    <source>
        <strain evidence="2">X26</strain>
    </source>
</reference>
<sequence length="56" mass="6344">MKKLKNIGNKLAPIVFIIILLVLWQCIVTIGGIEKYIMPAPTDVMQTLVKDFKVMI</sequence>
<keyword evidence="1" id="KW-1133">Transmembrane helix</keyword>
<organism evidence="2 3">
    <name type="scientific">Clostridium perfringens</name>
    <dbReference type="NCBI Taxonomy" id="1502"/>
    <lineage>
        <taxon>Bacteria</taxon>
        <taxon>Bacillati</taxon>
        <taxon>Bacillota</taxon>
        <taxon>Clostridia</taxon>
        <taxon>Eubacteriales</taxon>
        <taxon>Clostridiaceae</taxon>
        <taxon>Clostridium</taxon>
    </lineage>
</organism>
<dbReference type="Proteomes" id="UP001291306">
    <property type="component" value="Unassembled WGS sequence"/>
</dbReference>
<feature type="non-terminal residue" evidence="2">
    <location>
        <position position="56"/>
    </location>
</feature>
<keyword evidence="1" id="KW-0812">Transmembrane</keyword>
<comment type="caution">
    <text evidence="2">The sequence shown here is derived from an EMBL/GenBank/DDBJ whole genome shotgun (WGS) entry which is preliminary data.</text>
</comment>
<proteinExistence type="predicted"/>
<evidence type="ECO:0000313" key="2">
    <source>
        <dbReference type="EMBL" id="MDZ5001666.1"/>
    </source>
</evidence>
<evidence type="ECO:0000256" key="1">
    <source>
        <dbReference type="SAM" id="Phobius"/>
    </source>
</evidence>